<dbReference type="Pfam" id="PF05977">
    <property type="entry name" value="MFS_3"/>
    <property type="match status" value="1"/>
</dbReference>
<dbReference type="PROSITE" id="PS50850">
    <property type="entry name" value="MFS"/>
    <property type="match status" value="1"/>
</dbReference>
<evidence type="ECO:0000313" key="9">
    <source>
        <dbReference type="EMBL" id="GAA4947423.1"/>
    </source>
</evidence>
<evidence type="ECO:0000256" key="6">
    <source>
        <dbReference type="ARBA" id="ARBA00023136"/>
    </source>
</evidence>
<proteinExistence type="predicted"/>
<keyword evidence="10" id="KW-1185">Reference proteome</keyword>
<evidence type="ECO:0000256" key="3">
    <source>
        <dbReference type="ARBA" id="ARBA00022475"/>
    </source>
</evidence>
<dbReference type="PANTHER" id="PTHR23513:SF9">
    <property type="entry name" value="ENTEROBACTIN EXPORTER ENTS"/>
    <property type="match status" value="1"/>
</dbReference>
<evidence type="ECO:0000313" key="10">
    <source>
        <dbReference type="Proteomes" id="UP001409585"/>
    </source>
</evidence>
<dbReference type="GO" id="GO:0022857">
    <property type="term" value="F:transmembrane transporter activity"/>
    <property type="evidence" value="ECO:0007669"/>
    <property type="project" value="InterPro"/>
</dbReference>
<dbReference type="GO" id="GO:0005886">
    <property type="term" value="C:plasma membrane"/>
    <property type="evidence" value="ECO:0007669"/>
    <property type="project" value="UniProtKB-SubCell"/>
</dbReference>
<dbReference type="Proteomes" id="UP001409585">
    <property type="component" value="Unassembled WGS sequence"/>
</dbReference>
<comment type="subcellular location">
    <subcellularLocation>
        <location evidence="1">Cell membrane</location>
        <topology evidence="1">Multi-pass membrane protein</topology>
    </subcellularLocation>
</comment>
<evidence type="ECO:0000256" key="7">
    <source>
        <dbReference type="SAM" id="Phobius"/>
    </source>
</evidence>
<dbReference type="InterPro" id="IPR036259">
    <property type="entry name" value="MFS_trans_sf"/>
</dbReference>
<keyword evidence="4 7" id="KW-0812">Transmembrane</keyword>
<feature type="transmembrane region" description="Helical" evidence="7">
    <location>
        <begin position="179"/>
        <end position="198"/>
    </location>
</feature>
<evidence type="ECO:0000256" key="5">
    <source>
        <dbReference type="ARBA" id="ARBA00022989"/>
    </source>
</evidence>
<keyword evidence="3" id="KW-1003">Cell membrane</keyword>
<feature type="transmembrane region" description="Helical" evidence="7">
    <location>
        <begin position="263"/>
        <end position="281"/>
    </location>
</feature>
<evidence type="ECO:0000256" key="4">
    <source>
        <dbReference type="ARBA" id="ARBA00022692"/>
    </source>
</evidence>
<accession>A0AAV3U5M8</accession>
<organism evidence="9 10">
    <name type="scientific">Halioxenophilus aromaticivorans</name>
    <dbReference type="NCBI Taxonomy" id="1306992"/>
    <lineage>
        <taxon>Bacteria</taxon>
        <taxon>Pseudomonadati</taxon>
        <taxon>Pseudomonadota</taxon>
        <taxon>Gammaproteobacteria</taxon>
        <taxon>Alteromonadales</taxon>
        <taxon>Alteromonadaceae</taxon>
        <taxon>Halioxenophilus</taxon>
    </lineage>
</organism>
<protein>
    <submittedName>
        <fullName evidence="9">MFS transporter</fullName>
    </submittedName>
</protein>
<dbReference type="PANTHER" id="PTHR23513">
    <property type="entry name" value="INTEGRAL MEMBRANE EFFLUX PROTEIN-RELATED"/>
    <property type="match status" value="1"/>
</dbReference>
<evidence type="ECO:0000256" key="1">
    <source>
        <dbReference type="ARBA" id="ARBA00004651"/>
    </source>
</evidence>
<evidence type="ECO:0000256" key="2">
    <source>
        <dbReference type="ARBA" id="ARBA00022448"/>
    </source>
</evidence>
<keyword evidence="5 7" id="KW-1133">Transmembrane helix</keyword>
<feature type="transmembrane region" description="Helical" evidence="7">
    <location>
        <begin position="218"/>
        <end position="251"/>
    </location>
</feature>
<dbReference type="CDD" id="cd06173">
    <property type="entry name" value="MFS_MefA_like"/>
    <property type="match status" value="1"/>
</dbReference>
<dbReference type="Gene3D" id="1.20.1250.20">
    <property type="entry name" value="MFS general substrate transporter like domains"/>
    <property type="match status" value="1"/>
</dbReference>
<dbReference type="InterPro" id="IPR010290">
    <property type="entry name" value="TM_effector"/>
</dbReference>
<gene>
    <name evidence="9" type="ORF">GCM10025791_28770</name>
</gene>
<sequence length="429" mass="45352">MCPPLEFCLSATLPKPFKNRVFVSFVGARVCSALASAVLSVTIGWHLYQATGNPFDLALVGLMQILPVIMLFIVTGWVVDNFPRNKVLLLCNGLQLVAFLGLALVLQNGQVERLPIFALIFLSGCARAFIGPAMQSVLPNIVAKSQLSKAVAITSTCSTSAMTAGPFLAGLILVLLDFYAYWLLVVFTILALLLLTQLPDIRVEQQTQRSIKQLTEGIGFVFSHPIVLPSITLDLFIILFGSVVALLPVFAVDVLGVGPEALGLLRAMPALGAVVAGAVMSRWTQNHRAGARLFWSLLVFSFSVLVFALSNSLWLSLVALFVYGASDMVSVNIRSTLVHLATPDALRGRVNAVNSLFIATSNDLGDFRAGAVAAAFGATSAALVGAGVAFVVTGVGYISCHKLRALRDIESAAHIPAEPKAGVASSSGG</sequence>
<name>A0AAV3U5M8_9ALTE</name>
<dbReference type="AlphaFoldDB" id="A0AAV3U5M8"/>
<feature type="transmembrane region" description="Helical" evidence="7">
    <location>
        <begin position="293"/>
        <end position="323"/>
    </location>
</feature>
<keyword evidence="2" id="KW-0813">Transport</keyword>
<dbReference type="EMBL" id="BAABLX010000027">
    <property type="protein sequence ID" value="GAA4947423.1"/>
    <property type="molecule type" value="Genomic_DNA"/>
</dbReference>
<feature type="transmembrane region" description="Helical" evidence="7">
    <location>
        <begin position="21"/>
        <end position="45"/>
    </location>
</feature>
<feature type="transmembrane region" description="Helical" evidence="7">
    <location>
        <begin position="87"/>
        <end position="107"/>
    </location>
</feature>
<feature type="transmembrane region" description="Helical" evidence="7">
    <location>
        <begin position="371"/>
        <end position="398"/>
    </location>
</feature>
<keyword evidence="6 7" id="KW-0472">Membrane</keyword>
<dbReference type="SUPFAM" id="SSF103473">
    <property type="entry name" value="MFS general substrate transporter"/>
    <property type="match status" value="1"/>
</dbReference>
<feature type="transmembrane region" description="Helical" evidence="7">
    <location>
        <begin position="113"/>
        <end position="130"/>
    </location>
</feature>
<dbReference type="InterPro" id="IPR020846">
    <property type="entry name" value="MFS_dom"/>
</dbReference>
<comment type="caution">
    <text evidence="9">The sequence shown here is derived from an EMBL/GenBank/DDBJ whole genome shotgun (WGS) entry which is preliminary data.</text>
</comment>
<feature type="domain" description="Major facilitator superfamily (MFS) profile" evidence="8">
    <location>
        <begin position="21"/>
        <end position="404"/>
    </location>
</feature>
<evidence type="ECO:0000259" key="8">
    <source>
        <dbReference type="PROSITE" id="PS50850"/>
    </source>
</evidence>
<feature type="transmembrane region" description="Helical" evidence="7">
    <location>
        <begin position="57"/>
        <end position="80"/>
    </location>
</feature>
<feature type="transmembrane region" description="Helical" evidence="7">
    <location>
        <begin position="150"/>
        <end position="173"/>
    </location>
</feature>
<reference evidence="10" key="1">
    <citation type="journal article" date="2019" name="Int. J. Syst. Evol. Microbiol.">
        <title>The Global Catalogue of Microorganisms (GCM) 10K type strain sequencing project: providing services to taxonomists for standard genome sequencing and annotation.</title>
        <authorList>
            <consortium name="The Broad Institute Genomics Platform"/>
            <consortium name="The Broad Institute Genome Sequencing Center for Infectious Disease"/>
            <person name="Wu L."/>
            <person name="Ma J."/>
        </authorList>
    </citation>
    <scope>NUCLEOTIDE SEQUENCE [LARGE SCALE GENOMIC DNA]</scope>
    <source>
        <strain evidence="10">JCM 19134</strain>
    </source>
</reference>